<sequence>MVGTVPIAPEDHVDYLAFVACVERYGIEPESFSESTYDAVYLLALAALHAQSVEPTRIAASMQSVSVDGAPVTAAQFSLARNLLRTGEDIDYTGAAGSLDFDDVGDILSGTYRIWRVEGGSFSVIQTTAFP</sequence>
<evidence type="ECO:0000313" key="6">
    <source>
        <dbReference type="EMBL" id="SVC26840.1"/>
    </source>
</evidence>
<evidence type="ECO:0000256" key="2">
    <source>
        <dbReference type="ARBA" id="ARBA00022692"/>
    </source>
</evidence>
<organism evidence="6">
    <name type="scientific">marine metagenome</name>
    <dbReference type="NCBI Taxonomy" id="408172"/>
    <lineage>
        <taxon>unclassified sequences</taxon>
        <taxon>metagenomes</taxon>
        <taxon>ecological metagenomes</taxon>
    </lineage>
</organism>
<dbReference type="SUPFAM" id="SSF53822">
    <property type="entry name" value="Periplasmic binding protein-like I"/>
    <property type="match status" value="1"/>
</dbReference>
<keyword evidence="4" id="KW-0472">Membrane</keyword>
<dbReference type="EMBL" id="UINC01082248">
    <property type="protein sequence ID" value="SVC26840.1"/>
    <property type="molecule type" value="Genomic_DNA"/>
</dbReference>
<keyword evidence="3" id="KW-1133">Transmembrane helix</keyword>
<reference evidence="6" key="1">
    <citation type="submission" date="2018-05" db="EMBL/GenBank/DDBJ databases">
        <authorList>
            <person name="Lanie J.A."/>
            <person name="Ng W.-L."/>
            <person name="Kazmierczak K.M."/>
            <person name="Andrzejewski T.M."/>
            <person name="Davidsen T.M."/>
            <person name="Wayne K.J."/>
            <person name="Tettelin H."/>
            <person name="Glass J.I."/>
            <person name="Rusch D."/>
            <person name="Podicherti R."/>
            <person name="Tsui H.-C.T."/>
            <person name="Winkler M.E."/>
        </authorList>
    </citation>
    <scope>NUCLEOTIDE SEQUENCE</scope>
</reference>
<protein>
    <recommendedName>
        <fullName evidence="5">Receptor ligand binding region domain-containing protein</fullName>
    </recommendedName>
</protein>
<accession>A0A382KQT7</accession>
<evidence type="ECO:0000259" key="5">
    <source>
        <dbReference type="Pfam" id="PF01094"/>
    </source>
</evidence>
<proteinExistence type="predicted"/>
<evidence type="ECO:0000256" key="3">
    <source>
        <dbReference type="ARBA" id="ARBA00022989"/>
    </source>
</evidence>
<name>A0A382KQT7_9ZZZZ</name>
<dbReference type="Pfam" id="PF01094">
    <property type="entry name" value="ANF_receptor"/>
    <property type="match status" value="1"/>
</dbReference>
<evidence type="ECO:0000256" key="4">
    <source>
        <dbReference type="ARBA" id="ARBA00023136"/>
    </source>
</evidence>
<evidence type="ECO:0000256" key="1">
    <source>
        <dbReference type="ARBA" id="ARBA00004370"/>
    </source>
</evidence>
<dbReference type="Gene3D" id="3.40.50.2300">
    <property type="match status" value="1"/>
</dbReference>
<gene>
    <name evidence="6" type="ORF">METZ01_LOCUS279694</name>
</gene>
<keyword evidence="2" id="KW-0812">Transmembrane</keyword>
<feature type="domain" description="Receptor ligand binding region" evidence="5">
    <location>
        <begin position="29"/>
        <end position="119"/>
    </location>
</feature>
<dbReference type="InterPro" id="IPR001828">
    <property type="entry name" value="ANF_lig-bd_rcpt"/>
</dbReference>
<comment type="subcellular location">
    <subcellularLocation>
        <location evidence="1">Membrane</location>
    </subcellularLocation>
</comment>
<dbReference type="InterPro" id="IPR028082">
    <property type="entry name" value="Peripla_BP_I"/>
</dbReference>
<dbReference type="AlphaFoldDB" id="A0A382KQT7"/>
<dbReference type="GO" id="GO:0016020">
    <property type="term" value="C:membrane"/>
    <property type="evidence" value="ECO:0007669"/>
    <property type="project" value="UniProtKB-SubCell"/>
</dbReference>